<gene>
    <name evidence="3" type="ORF">E3T49_08645</name>
</gene>
<organism evidence="3 4">
    <name type="scientific">Cryobacterium cryoconiti</name>
    <dbReference type="NCBI Taxonomy" id="1259239"/>
    <lineage>
        <taxon>Bacteria</taxon>
        <taxon>Bacillati</taxon>
        <taxon>Actinomycetota</taxon>
        <taxon>Actinomycetes</taxon>
        <taxon>Micrococcales</taxon>
        <taxon>Microbacteriaceae</taxon>
        <taxon>Cryobacterium</taxon>
    </lineage>
</organism>
<keyword evidence="1" id="KW-1133">Transmembrane helix</keyword>
<evidence type="ECO:0000259" key="2">
    <source>
        <dbReference type="Pfam" id="PF01882"/>
    </source>
</evidence>
<keyword evidence="4" id="KW-1185">Reference proteome</keyword>
<dbReference type="EMBL" id="SOHA01000025">
    <property type="protein sequence ID" value="TFD30035.1"/>
    <property type="molecule type" value="Genomic_DNA"/>
</dbReference>
<feature type="transmembrane region" description="Helical" evidence="1">
    <location>
        <begin position="54"/>
        <end position="75"/>
    </location>
</feature>
<proteinExistence type="predicted"/>
<dbReference type="AlphaFoldDB" id="A0A4Y8JU58"/>
<dbReference type="PANTHER" id="PTHR34351">
    <property type="entry name" value="SLR1927 PROTEIN-RELATED"/>
    <property type="match status" value="1"/>
</dbReference>
<evidence type="ECO:0000313" key="4">
    <source>
        <dbReference type="Proteomes" id="UP000297472"/>
    </source>
</evidence>
<feature type="domain" description="DUF58" evidence="2">
    <location>
        <begin position="243"/>
        <end position="329"/>
    </location>
</feature>
<dbReference type="PANTHER" id="PTHR34351:SF1">
    <property type="entry name" value="SLR1927 PROTEIN"/>
    <property type="match status" value="1"/>
</dbReference>
<sequence length="433" mass="46754">MTRVAEKVPRRISPAAHAVGSVRRSLGGGMRTVGRLAGQLAWRGWQVSKPVTDVVGPVGWLTLAASVVAFLISAVTGWSEFTYLATTLLAALLVAVGFIFGRATYAVQVALNPHRVVAGERALGQLTVANSGDKGLLPVRIELPVGSGVAEFMIPGLAPAAEHEELFAVPTHRRAVIVAGPAVSVRGDQLGLLRRTVRWTDPVELFVHPVTTRLRSSAAGLVRDLEGEITRKITNNDISFHALRAYVPGDALRNVHWRTSARTGQLMVRQFEETRRSQLTIVHSAETTTYASDEEFELGVSVMASLALQVIRDGTRVSVVTEGRLLTTKTPVSLLDDSCRIQPVSGRYPTLRDFTRDATRTLPAPSVVMMVAGSLLELARFRAAQTLFGQDTKTLAFRIERGSPPRLANVSGLTVLTVGELADLPSLLRRVNG</sequence>
<accession>A0A4Y8JU58</accession>
<feature type="transmembrane region" description="Helical" evidence="1">
    <location>
        <begin position="81"/>
        <end position="101"/>
    </location>
</feature>
<protein>
    <submittedName>
        <fullName evidence="3">DUF58 domain-containing protein</fullName>
    </submittedName>
</protein>
<evidence type="ECO:0000256" key="1">
    <source>
        <dbReference type="SAM" id="Phobius"/>
    </source>
</evidence>
<dbReference type="Proteomes" id="UP000297472">
    <property type="component" value="Unassembled WGS sequence"/>
</dbReference>
<comment type="caution">
    <text evidence="3">The sequence shown here is derived from an EMBL/GenBank/DDBJ whole genome shotgun (WGS) entry which is preliminary data.</text>
</comment>
<name>A0A4Y8JU58_9MICO</name>
<dbReference type="RefSeq" id="WP_134424532.1">
    <property type="nucleotide sequence ID" value="NZ_SOHA01000025.1"/>
</dbReference>
<reference evidence="3 4" key="1">
    <citation type="submission" date="2019-03" db="EMBL/GenBank/DDBJ databases">
        <title>Genomics of glacier-inhabiting Cryobacterium strains.</title>
        <authorList>
            <person name="Liu Q."/>
            <person name="Xin Y.-H."/>
        </authorList>
    </citation>
    <scope>NUCLEOTIDE SEQUENCE [LARGE SCALE GENOMIC DNA]</scope>
    <source>
        <strain evidence="3 4">TMT1-51</strain>
    </source>
</reference>
<evidence type="ECO:0000313" key="3">
    <source>
        <dbReference type="EMBL" id="TFD30035.1"/>
    </source>
</evidence>
<dbReference type="InterPro" id="IPR002881">
    <property type="entry name" value="DUF58"/>
</dbReference>
<dbReference type="Pfam" id="PF01882">
    <property type="entry name" value="DUF58"/>
    <property type="match status" value="1"/>
</dbReference>
<keyword evidence="1" id="KW-0472">Membrane</keyword>
<keyword evidence="1" id="KW-0812">Transmembrane</keyword>
<dbReference type="OrthoDB" id="9812729at2"/>